<evidence type="ECO:0000256" key="6">
    <source>
        <dbReference type="ARBA" id="ARBA00022989"/>
    </source>
</evidence>
<gene>
    <name evidence="9" type="ORF">SCO02_13380</name>
</gene>
<protein>
    <submittedName>
        <fullName evidence="9">Glycine/betaine ABC transporter permease</fullName>
    </submittedName>
</protein>
<feature type="transmembrane region" description="Helical" evidence="8">
    <location>
        <begin position="241"/>
        <end position="259"/>
    </location>
</feature>
<dbReference type="InterPro" id="IPR000060">
    <property type="entry name" value="BCCT_transptr"/>
</dbReference>
<feature type="transmembrane region" description="Helical" evidence="8">
    <location>
        <begin position="148"/>
        <end position="169"/>
    </location>
</feature>
<feature type="transmembrane region" description="Helical" evidence="8">
    <location>
        <begin position="411"/>
        <end position="437"/>
    </location>
</feature>
<keyword evidence="3" id="KW-0813">Transport</keyword>
<dbReference type="PANTHER" id="PTHR30047">
    <property type="entry name" value="HIGH-AFFINITY CHOLINE TRANSPORT PROTEIN-RELATED"/>
    <property type="match status" value="1"/>
</dbReference>
<dbReference type="PANTHER" id="PTHR30047:SF7">
    <property type="entry name" value="HIGH-AFFINITY CHOLINE TRANSPORT PROTEIN"/>
    <property type="match status" value="1"/>
</dbReference>
<proteinExistence type="inferred from homology"/>
<evidence type="ECO:0000256" key="8">
    <source>
        <dbReference type="SAM" id="Phobius"/>
    </source>
</evidence>
<reference evidence="9 10" key="1">
    <citation type="submission" date="2019-07" db="EMBL/GenBank/DDBJ databases">
        <title>Whole genome shotgun sequence of Staphylococcus cohnii subsp. urealyticus NBRC 109766.</title>
        <authorList>
            <person name="Hosoyama A."/>
            <person name="Uohara A."/>
            <person name="Ohji S."/>
            <person name="Ichikawa N."/>
        </authorList>
    </citation>
    <scope>NUCLEOTIDE SEQUENCE [LARGE SCALE GENOMIC DNA]</scope>
    <source>
        <strain evidence="9 10">NBRC 109766</strain>
    </source>
</reference>
<dbReference type="Proteomes" id="UP000321839">
    <property type="component" value="Unassembled WGS sequence"/>
</dbReference>
<accession>A0AB34AHY3</accession>
<sequence length="533" mass="59214">MTHKVKGECHVNMRFRKLTVVFWVALTICTLFVIYGAIAPKQLESVTQAITNFIAVNFGWYYLLLVLAILVVSIYLLFSRYSTITLGQEGEDPEFSLKSWFAMLFSAGMGIGLVFWTTAEPISHAFTLTPIHKAGTQTAINEAMQFSFFHWGIHAWAVYGIVGLVFAYFNFHKGYPGLVSATLRPILGEKMMRGPIGGAIDVLAIIATVTGVAATLGFGALQINEGLNFLFKIPSNFGTQVVIIVIATVLFTWSAWSGIDKGIKNLSNINMFLAFVVLIALFCVGPTLNILNMFTNSLGDYIANFFNMSLRIPQAGGEKFQWLQQWTIFYWAWWVSWAPFVGIFIARVSRGRTIKEFILGVLFVPALVCFLFFAVFGASAIYLQQNGIANIAKEATETATFATLEHFPLGFLLSIITLIVIMIFFVTSADSATYVLGMLSSKGSINPSGIVKVSWGIILALFAMIMIYTGGTQSIQNLLIIAALPFSIVIIFMIWSLFKSLSIEKPRPSNKLLVSDEKYLQYRKSNQDHEKNT</sequence>
<feature type="transmembrane region" description="Helical" evidence="8">
    <location>
        <begin position="358"/>
        <end position="383"/>
    </location>
</feature>
<keyword evidence="10" id="KW-1185">Reference proteome</keyword>
<feature type="transmembrane region" description="Helical" evidence="8">
    <location>
        <begin position="271"/>
        <end position="291"/>
    </location>
</feature>
<organism evidence="9 10">
    <name type="scientific">Staphylococcus ureilyticus</name>
    <name type="common">Staphylococcus cohnii subsp. urealyticus</name>
    <dbReference type="NCBI Taxonomy" id="94138"/>
    <lineage>
        <taxon>Bacteria</taxon>
        <taxon>Bacillati</taxon>
        <taxon>Bacillota</taxon>
        <taxon>Bacilli</taxon>
        <taxon>Bacillales</taxon>
        <taxon>Staphylococcaceae</taxon>
        <taxon>Staphylococcus</taxon>
        <taxon>Staphylococcus cohnii species complex</taxon>
    </lineage>
</organism>
<evidence type="ECO:0000256" key="5">
    <source>
        <dbReference type="ARBA" id="ARBA00022692"/>
    </source>
</evidence>
<evidence type="ECO:0000256" key="1">
    <source>
        <dbReference type="ARBA" id="ARBA00004651"/>
    </source>
</evidence>
<evidence type="ECO:0000256" key="3">
    <source>
        <dbReference type="ARBA" id="ARBA00022448"/>
    </source>
</evidence>
<evidence type="ECO:0000313" key="9">
    <source>
        <dbReference type="EMBL" id="GEQ02897.1"/>
    </source>
</evidence>
<feature type="transmembrane region" description="Helical" evidence="8">
    <location>
        <begin position="449"/>
        <end position="469"/>
    </location>
</feature>
<name>A0AB34AHY3_STAUR</name>
<dbReference type="EMBL" id="BKAW01000006">
    <property type="protein sequence ID" value="GEQ02897.1"/>
    <property type="molecule type" value="Genomic_DNA"/>
</dbReference>
<keyword evidence="6 8" id="KW-1133">Transmembrane helix</keyword>
<evidence type="ECO:0000313" key="10">
    <source>
        <dbReference type="Proteomes" id="UP000321839"/>
    </source>
</evidence>
<keyword evidence="5 8" id="KW-0812">Transmembrane</keyword>
<feature type="transmembrane region" description="Helical" evidence="8">
    <location>
        <begin position="99"/>
        <end position="119"/>
    </location>
</feature>
<evidence type="ECO:0000256" key="2">
    <source>
        <dbReference type="ARBA" id="ARBA00005658"/>
    </source>
</evidence>
<evidence type="ECO:0000256" key="4">
    <source>
        <dbReference type="ARBA" id="ARBA00022475"/>
    </source>
</evidence>
<keyword evidence="4" id="KW-1003">Cell membrane</keyword>
<comment type="caution">
    <text evidence="9">The sequence shown here is derived from an EMBL/GenBank/DDBJ whole genome shotgun (WGS) entry which is preliminary data.</text>
</comment>
<feature type="transmembrane region" description="Helical" evidence="8">
    <location>
        <begin position="58"/>
        <end position="78"/>
    </location>
</feature>
<dbReference type="NCBIfam" id="TIGR00842">
    <property type="entry name" value="bcct"/>
    <property type="match status" value="1"/>
</dbReference>
<feature type="transmembrane region" description="Helical" evidence="8">
    <location>
        <begin position="20"/>
        <end position="38"/>
    </location>
</feature>
<feature type="transmembrane region" description="Helical" evidence="8">
    <location>
        <begin position="328"/>
        <end position="346"/>
    </location>
</feature>
<comment type="similarity">
    <text evidence="2">Belongs to the BCCT transporter (TC 2.A.15) family.</text>
</comment>
<dbReference type="GO" id="GO:0005886">
    <property type="term" value="C:plasma membrane"/>
    <property type="evidence" value="ECO:0007669"/>
    <property type="project" value="UniProtKB-SubCell"/>
</dbReference>
<comment type="subcellular location">
    <subcellularLocation>
        <location evidence="1">Cell membrane</location>
        <topology evidence="1">Multi-pass membrane protein</topology>
    </subcellularLocation>
</comment>
<feature type="transmembrane region" description="Helical" evidence="8">
    <location>
        <begin position="475"/>
        <end position="498"/>
    </location>
</feature>
<dbReference type="Pfam" id="PF02028">
    <property type="entry name" value="BCCT"/>
    <property type="match status" value="1"/>
</dbReference>
<dbReference type="AlphaFoldDB" id="A0AB34AHY3"/>
<dbReference type="GO" id="GO:0022857">
    <property type="term" value="F:transmembrane transporter activity"/>
    <property type="evidence" value="ECO:0007669"/>
    <property type="project" value="InterPro"/>
</dbReference>
<feature type="transmembrane region" description="Helical" evidence="8">
    <location>
        <begin position="199"/>
        <end position="221"/>
    </location>
</feature>
<evidence type="ECO:0000256" key="7">
    <source>
        <dbReference type="ARBA" id="ARBA00023136"/>
    </source>
</evidence>
<keyword evidence="7 8" id="KW-0472">Membrane</keyword>